<feature type="chain" id="PRO_5046824781" evidence="1">
    <location>
        <begin position="21"/>
        <end position="339"/>
    </location>
</feature>
<dbReference type="InterPro" id="IPR037107">
    <property type="entry name" value="Put_OMP_sf"/>
</dbReference>
<reference evidence="2 3" key="1">
    <citation type="submission" date="2022-10" db="EMBL/GenBank/DDBJ databases">
        <title>Luteolibacter arcticus strain CCTCC AB 2014275, whole genome shotgun sequencing project.</title>
        <authorList>
            <person name="Zhao G."/>
            <person name="Shen L."/>
        </authorList>
    </citation>
    <scope>NUCLEOTIDE SEQUENCE [LARGE SCALE GENOMIC DNA]</scope>
    <source>
        <strain evidence="2 3">CCTCC AB 2014275</strain>
    </source>
</reference>
<dbReference type="Gene3D" id="2.40.128.140">
    <property type="entry name" value="Outer membrane protein"/>
    <property type="match status" value="1"/>
</dbReference>
<evidence type="ECO:0000313" key="2">
    <source>
        <dbReference type="EMBL" id="MCW1925831.1"/>
    </source>
</evidence>
<dbReference type="Pfam" id="PF09982">
    <property type="entry name" value="LpxR"/>
    <property type="match status" value="1"/>
</dbReference>
<dbReference type="Proteomes" id="UP001320876">
    <property type="component" value="Unassembled WGS sequence"/>
</dbReference>
<organism evidence="2 3">
    <name type="scientific">Luteolibacter arcticus</name>
    <dbReference type="NCBI Taxonomy" id="1581411"/>
    <lineage>
        <taxon>Bacteria</taxon>
        <taxon>Pseudomonadati</taxon>
        <taxon>Verrucomicrobiota</taxon>
        <taxon>Verrucomicrobiia</taxon>
        <taxon>Verrucomicrobiales</taxon>
        <taxon>Verrucomicrobiaceae</taxon>
        <taxon>Luteolibacter</taxon>
    </lineage>
</organism>
<evidence type="ECO:0000256" key="1">
    <source>
        <dbReference type="SAM" id="SignalP"/>
    </source>
</evidence>
<accession>A0ABT3GQN5</accession>
<sequence length="339" mass="37867">MTLRLLVVFASLSSARHAAAQDSAGTLGLYLENDLFAGTDQHYTSGVKISWSSRDLEKFSDTPFASPFLPLFDLLPYINQKDYQKNLVFALGQNIYTPVDTDTAVLQRYDRPYAGWLYLELGVVWKDAKVRNSLVLDIGVVGSLSYAEETQRFIHDLRGFDSPKGWDNQLDDELAFSVDYEHMWRWPAHERRAGLDWEFLPYAGAALGTVKIDACLGSEFRIGLNLPDDFGTPSIASAAPTSTPVDGRQEADRSRYDVGAYVFTRVEGRAVARNIFLDGNTFSNSHSVDSNVFVADLSAGVAINYHNTKLAYALVYRTKEFDGQDEGQVFGTMSLNWTF</sequence>
<keyword evidence="3" id="KW-1185">Reference proteome</keyword>
<dbReference type="EMBL" id="JAPDDT010000018">
    <property type="protein sequence ID" value="MCW1925831.1"/>
    <property type="molecule type" value="Genomic_DNA"/>
</dbReference>
<name>A0ABT3GQN5_9BACT</name>
<gene>
    <name evidence="2" type="ORF">OKA05_24950</name>
</gene>
<feature type="signal peptide" evidence="1">
    <location>
        <begin position="1"/>
        <end position="20"/>
    </location>
</feature>
<keyword evidence="1" id="KW-0732">Signal</keyword>
<comment type="caution">
    <text evidence="2">The sequence shown here is derived from an EMBL/GenBank/DDBJ whole genome shotgun (WGS) entry which is preliminary data.</text>
</comment>
<evidence type="ECO:0000313" key="3">
    <source>
        <dbReference type="Proteomes" id="UP001320876"/>
    </source>
</evidence>
<dbReference type="RefSeq" id="WP_264489938.1">
    <property type="nucleotide sequence ID" value="NZ_JAPDDT010000018.1"/>
</dbReference>
<protein>
    <submittedName>
        <fullName evidence="2">Lipid A deacylase LpxR family protein</fullName>
    </submittedName>
</protein>
<dbReference type="InterPro" id="IPR018707">
    <property type="entry name" value="LpxR"/>
</dbReference>
<proteinExistence type="predicted"/>